<protein>
    <submittedName>
        <fullName evidence="1">Uncharacterized protein</fullName>
    </submittedName>
</protein>
<dbReference type="RefSeq" id="WP_219664780.1">
    <property type="nucleotide sequence ID" value="NZ_WTFF01000010.1"/>
</dbReference>
<evidence type="ECO:0000313" key="1">
    <source>
        <dbReference type="EMBL" id="MBW5480916.1"/>
    </source>
</evidence>
<name>A0ABS6Z000_9ACTN</name>
<proteinExistence type="predicted"/>
<dbReference type="Proteomes" id="UP000812013">
    <property type="component" value="Unassembled WGS sequence"/>
</dbReference>
<gene>
    <name evidence="1" type="ORF">GPJ59_03160</name>
</gene>
<evidence type="ECO:0000313" key="2">
    <source>
        <dbReference type="Proteomes" id="UP000812013"/>
    </source>
</evidence>
<sequence length="49" mass="5181">MLYRFTNAATDQDVRAGLTTATAELPAGSLTTAQSYLTLKRAFSAQADA</sequence>
<reference evidence="1 2" key="1">
    <citation type="submission" date="2019-12" db="EMBL/GenBank/DDBJ databases">
        <title>Genome sequence of Streptomyces bambusae.</title>
        <authorList>
            <person name="Bansal K."/>
            <person name="Choksket S."/>
            <person name="Korpole S."/>
            <person name="Patil P.B."/>
        </authorList>
    </citation>
    <scope>NUCLEOTIDE SEQUENCE [LARGE SCALE GENOMIC DNA]</scope>
    <source>
        <strain evidence="1 2">SK60</strain>
    </source>
</reference>
<accession>A0ABS6Z000</accession>
<keyword evidence="2" id="KW-1185">Reference proteome</keyword>
<comment type="caution">
    <text evidence="1">The sequence shown here is derived from an EMBL/GenBank/DDBJ whole genome shotgun (WGS) entry which is preliminary data.</text>
</comment>
<dbReference type="EMBL" id="WTFF01000010">
    <property type="protein sequence ID" value="MBW5480916.1"/>
    <property type="molecule type" value="Genomic_DNA"/>
</dbReference>
<organism evidence="1 2">
    <name type="scientific">Streptomyces bambusae</name>
    <dbReference type="NCBI Taxonomy" id="1550616"/>
    <lineage>
        <taxon>Bacteria</taxon>
        <taxon>Bacillati</taxon>
        <taxon>Actinomycetota</taxon>
        <taxon>Actinomycetes</taxon>
        <taxon>Kitasatosporales</taxon>
        <taxon>Streptomycetaceae</taxon>
        <taxon>Streptomyces</taxon>
    </lineage>
</organism>